<feature type="non-terminal residue" evidence="2">
    <location>
        <position position="1"/>
    </location>
</feature>
<dbReference type="GO" id="GO:0006021">
    <property type="term" value="P:inositol biosynthetic process"/>
    <property type="evidence" value="ECO:0007669"/>
    <property type="project" value="TreeGrafter"/>
</dbReference>
<dbReference type="PANTHER" id="PTHR43125:SF1">
    <property type="entry name" value="INOSITOL-3-PHOSPHATE SYNTHASE"/>
    <property type="match status" value="1"/>
</dbReference>
<dbReference type="Gene3D" id="3.40.50.720">
    <property type="entry name" value="NAD(P)-binding Rossmann-like Domain"/>
    <property type="match status" value="1"/>
</dbReference>
<protein>
    <recommendedName>
        <fullName evidence="1">Myo-inositol-1-phosphate synthase GAPDH-like domain-containing protein</fullName>
    </recommendedName>
</protein>
<evidence type="ECO:0000259" key="1">
    <source>
        <dbReference type="Pfam" id="PF01658"/>
    </source>
</evidence>
<dbReference type="PANTHER" id="PTHR43125">
    <property type="entry name" value="INOSITOL-3-PHOSPHATE SYNTHASE"/>
    <property type="match status" value="1"/>
</dbReference>
<accession>X1RKU7</accession>
<dbReference type="InterPro" id="IPR052199">
    <property type="entry name" value="MIPS"/>
</dbReference>
<dbReference type="InterPro" id="IPR013021">
    <property type="entry name" value="Myo-inos-1-P_Synthase_GAPDH"/>
</dbReference>
<dbReference type="Gene3D" id="3.30.360.10">
    <property type="entry name" value="Dihydrodipicolinate Reductase, domain 2"/>
    <property type="match status" value="1"/>
</dbReference>
<dbReference type="GO" id="GO:0004512">
    <property type="term" value="F:inositol-3-phosphate synthase activity"/>
    <property type="evidence" value="ECO:0007669"/>
    <property type="project" value="TreeGrafter"/>
</dbReference>
<dbReference type="SUPFAM" id="SSF51735">
    <property type="entry name" value="NAD(P)-binding Rossmann-fold domains"/>
    <property type="match status" value="1"/>
</dbReference>
<organism evidence="2">
    <name type="scientific">marine sediment metagenome</name>
    <dbReference type="NCBI Taxonomy" id="412755"/>
    <lineage>
        <taxon>unclassified sequences</taxon>
        <taxon>metagenomes</taxon>
        <taxon>ecological metagenomes</taxon>
    </lineage>
</organism>
<gene>
    <name evidence="2" type="ORF">S12H4_02642</name>
</gene>
<dbReference type="Pfam" id="PF01658">
    <property type="entry name" value="Inos-1-P_synth"/>
    <property type="match status" value="1"/>
</dbReference>
<dbReference type="AlphaFoldDB" id="X1RKU7"/>
<dbReference type="InterPro" id="IPR036291">
    <property type="entry name" value="NAD(P)-bd_dom_sf"/>
</dbReference>
<dbReference type="SUPFAM" id="SSF55347">
    <property type="entry name" value="Glyceraldehyde-3-phosphate dehydrogenase-like, C-terminal domain"/>
    <property type="match status" value="1"/>
</dbReference>
<dbReference type="EMBL" id="BARW01000668">
    <property type="protein sequence ID" value="GAI67566.1"/>
    <property type="molecule type" value="Genomic_DNA"/>
</dbReference>
<comment type="caution">
    <text evidence="2">The sequence shown here is derived from an EMBL/GenBank/DDBJ whole genome shotgun (WGS) entry which is preliminary data.</text>
</comment>
<proteinExistence type="predicted"/>
<evidence type="ECO:0000313" key="2">
    <source>
        <dbReference type="EMBL" id="GAI67566.1"/>
    </source>
</evidence>
<reference evidence="2" key="1">
    <citation type="journal article" date="2014" name="Front. Microbiol.">
        <title>High frequency of phylogenetically diverse reductive dehalogenase-homologous genes in deep subseafloor sedimentary metagenomes.</title>
        <authorList>
            <person name="Kawai M."/>
            <person name="Futagami T."/>
            <person name="Toyoda A."/>
            <person name="Takaki Y."/>
            <person name="Nishi S."/>
            <person name="Hori S."/>
            <person name="Arai W."/>
            <person name="Tsubouchi T."/>
            <person name="Morono Y."/>
            <person name="Uchiyama I."/>
            <person name="Ito T."/>
            <person name="Fujiyama A."/>
            <person name="Inagaki F."/>
            <person name="Takami H."/>
        </authorList>
    </citation>
    <scope>NUCLEOTIDE SEQUENCE</scope>
    <source>
        <strain evidence="2">Expedition CK06-06</strain>
    </source>
</reference>
<sequence length="304" mass="33805">GLDLSKAIFSLPNCTIIFQKDIPDLNCKVHMGYVIDSISEHANLYRGEVRFKPKKNVYSSENEAKKAIVDILRKTEADVLVNYLPVGSEKNTLFYADCALEAKVAFVNAIPVFVSKLYGDKFKEAGLPVIGDDIKSQVGATIVHRVLTKLFEDRGEPVKRTYQINVGGNTDFLNMLNKERLESKRISKTQAVTSQMSDHQIPGDDVYIGPSDYIPWLNDRKICFLRIEAEQFGGVPMDLELRLSVEDSPNSAGVIMDAIRAAKVALDKKLSGPIIEASAYLAKSPVKQFDDAQAKKMLLEFAEV</sequence>
<name>X1RKU7_9ZZZZ</name>
<feature type="domain" description="Myo-inositol-1-phosphate synthase GAPDH-like" evidence="1">
    <location>
        <begin position="139"/>
        <end position="248"/>
    </location>
</feature>